<dbReference type="GO" id="GO:0016491">
    <property type="term" value="F:oxidoreductase activity"/>
    <property type="evidence" value="ECO:0007669"/>
    <property type="project" value="UniProtKB-KW"/>
</dbReference>
<proteinExistence type="predicted"/>
<dbReference type="Gene3D" id="3.40.50.720">
    <property type="entry name" value="NAD(P)-binding Rossmann-like Domain"/>
    <property type="match status" value="5"/>
</dbReference>
<feature type="domain" description="D-isomer specific 2-hydroxyacid dehydrogenase NAD-binding" evidence="3">
    <location>
        <begin position="229"/>
        <end position="302"/>
    </location>
</feature>
<evidence type="ECO:0000256" key="2">
    <source>
        <dbReference type="ARBA" id="ARBA00023027"/>
    </source>
</evidence>
<dbReference type="SUPFAM" id="SSF51735">
    <property type="entry name" value="NAD(P)-binding Rossmann-fold domains"/>
    <property type="match status" value="2"/>
</dbReference>
<comment type="caution">
    <text evidence="4">The sequence shown here is derived from an EMBL/GenBank/DDBJ whole genome shotgun (WGS) entry which is preliminary data.</text>
</comment>
<organism evidence="4 5">
    <name type="scientific">Ladona fulva</name>
    <name type="common">Scarce chaser dragonfly</name>
    <name type="synonym">Libellula fulva</name>
    <dbReference type="NCBI Taxonomy" id="123851"/>
    <lineage>
        <taxon>Eukaryota</taxon>
        <taxon>Metazoa</taxon>
        <taxon>Ecdysozoa</taxon>
        <taxon>Arthropoda</taxon>
        <taxon>Hexapoda</taxon>
        <taxon>Insecta</taxon>
        <taxon>Pterygota</taxon>
        <taxon>Palaeoptera</taxon>
        <taxon>Odonata</taxon>
        <taxon>Epiprocta</taxon>
        <taxon>Anisoptera</taxon>
        <taxon>Libelluloidea</taxon>
        <taxon>Libellulidae</taxon>
        <taxon>Ladona</taxon>
    </lineage>
</organism>
<keyword evidence="5" id="KW-1185">Reference proteome</keyword>
<protein>
    <recommendedName>
        <fullName evidence="3">D-isomer specific 2-hydroxyacid dehydrogenase NAD-binding domain-containing protein</fullName>
    </recommendedName>
</protein>
<evidence type="ECO:0000313" key="5">
    <source>
        <dbReference type="Proteomes" id="UP000792457"/>
    </source>
</evidence>
<evidence type="ECO:0000259" key="3">
    <source>
        <dbReference type="Pfam" id="PF02826"/>
    </source>
</evidence>
<accession>A0A8K0NZ94</accession>
<feature type="domain" description="D-isomer specific 2-hydroxyacid dehydrogenase NAD-binding" evidence="3">
    <location>
        <begin position="101"/>
        <end position="202"/>
    </location>
</feature>
<reference evidence="4" key="2">
    <citation type="submission" date="2017-10" db="EMBL/GenBank/DDBJ databases">
        <title>Ladona fulva Genome sequencing and assembly.</title>
        <authorList>
            <person name="Murali S."/>
            <person name="Richards S."/>
            <person name="Bandaranaike D."/>
            <person name="Bellair M."/>
            <person name="Blankenburg K."/>
            <person name="Chao H."/>
            <person name="Dinh H."/>
            <person name="Doddapaneni H."/>
            <person name="Dugan-Rocha S."/>
            <person name="Elkadiri S."/>
            <person name="Gnanaolivu R."/>
            <person name="Hernandez B."/>
            <person name="Skinner E."/>
            <person name="Javaid M."/>
            <person name="Lee S."/>
            <person name="Li M."/>
            <person name="Ming W."/>
            <person name="Munidasa M."/>
            <person name="Muniz J."/>
            <person name="Nguyen L."/>
            <person name="Hughes D."/>
            <person name="Osuji N."/>
            <person name="Pu L.-L."/>
            <person name="Puazo M."/>
            <person name="Qu C."/>
            <person name="Quiroz J."/>
            <person name="Raj R."/>
            <person name="Weissenberger G."/>
            <person name="Xin Y."/>
            <person name="Zou X."/>
            <person name="Han Y."/>
            <person name="Worley K."/>
            <person name="Muzny D."/>
            <person name="Gibbs R."/>
        </authorList>
    </citation>
    <scope>NUCLEOTIDE SEQUENCE</scope>
    <source>
        <strain evidence="4">Sampled in the wild</strain>
    </source>
</reference>
<sequence length="354" mass="40355">MCEKSSENGKLRKGIHSSLLMETNRRVVPVLTRREGLTFCLRKQLPQIEFKELNPAENEDDLNTLKRSEIIISDADRICTFLYELPATRWIQGTWAGADLYRKYIDKNEVRNVDELPELLSSCDYVCNILPSTDSTKGLLGNGMLKHCYGKGTIFMNIGRGSIISEKDLIEALNEKWIAGAILDVFEGEPLDPRSPLWSMPQPRLPFQITRFSGPSFGILMGEYVVCQIIIHERDFFKIHQNQSKKLWLCEGKIFEHRMLADLSIGILGFGAIGVRVAQLLKTFNPKVWVLVRSVPSEIEKQPYVDEYSNHVTVTPHVSGVIRPQDVAKLFAKNLELYESGQPLEYVYDVEKGY</sequence>
<dbReference type="PANTHER" id="PTHR43333:SF1">
    <property type="entry name" value="D-ISOMER SPECIFIC 2-HYDROXYACID DEHYDROGENASE NAD-BINDING DOMAIN-CONTAINING PROTEIN"/>
    <property type="match status" value="1"/>
</dbReference>
<dbReference type="AlphaFoldDB" id="A0A8K0NZ94"/>
<dbReference type="Pfam" id="PF02826">
    <property type="entry name" value="2-Hacid_dh_C"/>
    <property type="match status" value="2"/>
</dbReference>
<dbReference type="Proteomes" id="UP000792457">
    <property type="component" value="Unassembled WGS sequence"/>
</dbReference>
<dbReference type="InterPro" id="IPR006140">
    <property type="entry name" value="D-isomer_DH_NAD-bd"/>
</dbReference>
<dbReference type="OrthoDB" id="298012at2759"/>
<gene>
    <name evidence="4" type="ORF">J437_LFUL000656</name>
</gene>
<keyword evidence="2" id="KW-0520">NAD</keyword>
<dbReference type="EMBL" id="KZ308327">
    <property type="protein sequence ID" value="KAG8227556.1"/>
    <property type="molecule type" value="Genomic_DNA"/>
</dbReference>
<reference evidence="4" key="1">
    <citation type="submission" date="2013-04" db="EMBL/GenBank/DDBJ databases">
        <authorList>
            <person name="Qu J."/>
            <person name="Murali S.C."/>
            <person name="Bandaranaike D."/>
            <person name="Bellair M."/>
            <person name="Blankenburg K."/>
            <person name="Chao H."/>
            <person name="Dinh H."/>
            <person name="Doddapaneni H."/>
            <person name="Downs B."/>
            <person name="Dugan-Rocha S."/>
            <person name="Elkadiri S."/>
            <person name="Gnanaolivu R.D."/>
            <person name="Hernandez B."/>
            <person name="Javaid M."/>
            <person name="Jayaseelan J.C."/>
            <person name="Lee S."/>
            <person name="Li M."/>
            <person name="Ming W."/>
            <person name="Munidasa M."/>
            <person name="Muniz J."/>
            <person name="Nguyen L."/>
            <person name="Ongeri F."/>
            <person name="Osuji N."/>
            <person name="Pu L.-L."/>
            <person name="Puazo M."/>
            <person name="Qu C."/>
            <person name="Quiroz J."/>
            <person name="Raj R."/>
            <person name="Weissenberger G."/>
            <person name="Xin Y."/>
            <person name="Zou X."/>
            <person name="Han Y."/>
            <person name="Richards S."/>
            <person name="Worley K."/>
            <person name="Muzny D."/>
            <person name="Gibbs R."/>
        </authorList>
    </citation>
    <scope>NUCLEOTIDE SEQUENCE</scope>
    <source>
        <strain evidence="4">Sampled in the wild</strain>
    </source>
</reference>
<keyword evidence="1" id="KW-0560">Oxidoreductase</keyword>
<evidence type="ECO:0000313" key="4">
    <source>
        <dbReference type="EMBL" id="KAG8227556.1"/>
    </source>
</evidence>
<evidence type="ECO:0000256" key="1">
    <source>
        <dbReference type="ARBA" id="ARBA00023002"/>
    </source>
</evidence>
<dbReference type="PANTHER" id="PTHR43333">
    <property type="entry name" value="2-HACID_DH_C DOMAIN-CONTAINING PROTEIN"/>
    <property type="match status" value="1"/>
</dbReference>
<dbReference type="GO" id="GO:0051287">
    <property type="term" value="F:NAD binding"/>
    <property type="evidence" value="ECO:0007669"/>
    <property type="project" value="InterPro"/>
</dbReference>
<name>A0A8K0NZ94_LADFU</name>
<dbReference type="InterPro" id="IPR036291">
    <property type="entry name" value="NAD(P)-bd_dom_sf"/>
</dbReference>